<dbReference type="AlphaFoldDB" id="A0A7Y9LQ58"/>
<name>A0A7Y9LQ58_9BURK</name>
<dbReference type="PANTHER" id="PTHR36503:SF1">
    <property type="entry name" value="BLR2520 PROTEIN"/>
    <property type="match status" value="1"/>
</dbReference>
<keyword evidence="2" id="KW-0560">Oxidoreductase</keyword>
<dbReference type="Pfam" id="PF00903">
    <property type="entry name" value="Glyoxalase"/>
    <property type="match status" value="2"/>
</dbReference>
<evidence type="ECO:0000313" key="3">
    <source>
        <dbReference type="Proteomes" id="UP000542125"/>
    </source>
</evidence>
<sequence>MASPTIQSLRSVALNVPDLQRAETFYTQVWHLTVADRTDTAIYLRGTGPDHHILALHQGGEKAEIRQVTLRAHDEAALQAIQDAAVQAGGSIAVPVNAISEPGGGTGLTVRDPDGRMIQVVANDTRHADTAEAKDRPIRLAHAVFNSHDVAASQAFFEQAFGFRLSDRTKIMAFMNCNRDHHSIALGDADNDALNHIAFVMPDLESVMRGGGRMKDAGHVIEWGPGRHGPGNNAFSYFVGPFGEVIEYTAEVQQIDDDYKVGGPGDWSWPAGRIDHWGISAPPSANLKAAQRALFFVKPPESAPA</sequence>
<gene>
    <name evidence="2" type="ORF">FHW18_004837</name>
</gene>
<dbReference type="RefSeq" id="WP_179589535.1">
    <property type="nucleotide sequence ID" value="NZ_JACBYR010000002.1"/>
</dbReference>
<dbReference type="InterPro" id="IPR004360">
    <property type="entry name" value="Glyas_Fos-R_dOase_dom"/>
</dbReference>
<dbReference type="PROSITE" id="PS51819">
    <property type="entry name" value="VOC"/>
    <property type="match status" value="2"/>
</dbReference>
<dbReference type="EC" id="1.13.11.2" evidence="2"/>
<evidence type="ECO:0000313" key="2">
    <source>
        <dbReference type="EMBL" id="NYE85530.1"/>
    </source>
</evidence>
<dbReference type="InterPro" id="IPR037523">
    <property type="entry name" value="VOC_core"/>
</dbReference>
<keyword evidence="2" id="KW-0223">Dioxygenase</keyword>
<feature type="domain" description="VOC" evidence="1">
    <location>
        <begin position="139"/>
        <end position="251"/>
    </location>
</feature>
<reference evidence="2 3" key="1">
    <citation type="submission" date="2020-07" db="EMBL/GenBank/DDBJ databases">
        <title>Genomic Encyclopedia of Type Strains, Phase IV (KMG-V): Genome sequencing to study the core and pangenomes of soil and plant-associated prokaryotes.</title>
        <authorList>
            <person name="Whitman W."/>
        </authorList>
    </citation>
    <scope>NUCLEOTIDE SEQUENCE [LARGE SCALE GENOMIC DNA]</scope>
    <source>
        <strain evidence="2 3">SAS40</strain>
    </source>
</reference>
<dbReference type="Gene3D" id="3.10.180.10">
    <property type="entry name" value="2,3-Dihydroxybiphenyl 1,2-Dioxygenase, domain 1"/>
    <property type="match status" value="2"/>
</dbReference>
<dbReference type="SUPFAM" id="SSF54593">
    <property type="entry name" value="Glyoxalase/Bleomycin resistance protein/Dihydroxybiphenyl dioxygenase"/>
    <property type="match status" value="1"/>
</dbReference>
<evidence type="ECO:0000259" key="1">
    <source>
        <dbReference type="PROSITE" id="PS51819"/>
    </source>
</evidence>
<proteinExistence type="predicted"/>
<organism evidence="2 3">
    <name type="scientific">Pigmentiphaga litoralis</name>
    <dbReference type="NCBI Taxonomy" id="516702"/>
    <lineage>
        <taxon>Bacteria</taxon>
        <taxon>Pseudomonadati</taxon>
        <taxon>Pseudomonadota</taxon>
        <taxon>Betaproteobacteria</taxon>
        <taxon>Burkholderiales</taxon>
        <taxon>Alcaligenaceae</taxon>
        <taxon>Pigmentiphaga</taxon>
    </lineage>
</organism>
<dbReference type="GO" id="GO:0018577">
    <property type="term" value="F:catechol 2,3-dioxygenase activity"/>
    <property type="evidence" value="ECO:0007669"/>
    <property type="project" value="UniProtKB-EC"/>
</dbReference>
<comment type="caution">
    <text evidence="2">The sequence shown here is derived from an EMBL/GenBank/DDBJ whole genome shotgun (WGS) entry which is preliminary data.</text>
</comment>
<accession>A0A7Y9LQ58</accession>
<dbReference type="EMBL" id="JACBYR010000002">
    <property type="protein sequence ID" value="NYE85530.1"/>
    <property type="molecule type" value="Genomic_DNA"/>
</dbReference>
<keyword evidence="3" id="KW-1185">Reference proteome</keyword>
<protein>
    <submittedName>
        <fullName evidence="2">Catechol 2,3-dioxygenase</fullName>
        <ecNumber evidence="2">1.13.11.2</ecNumber>
    </submittedName>
</protein>
<dbReference type="Proteomes" id="UP000542125">
    <property type="component" value="Unassembled WGS sequence"/>
</dbReference>
<dbReference type="PANTHER" id="PTHR36503">
    <property type="entry name" value="BLR2520 PROTEIN"/>
    <property type="match status" value="1"/>
</dbReference>
<dbReference type="InterPro" id="IPR029068">
    <property type="entry name" value="Glyas_Bleomycin-R_OHBP_Dase"/>
</dbReference>
<feature type="domain" description="VOC" evidence="1">
    <location>
        <begin position="8"/>
        <end position="123"/>
    </location>
</feature>